<dbReference type="InterPro" id="IPR023828">
    <property type="entry name" value="Peptidase_S8_Ser-AS"/>
</dbReference>
<dbReference type="AlphaFoldDB" id="A0A1H5VCK4"/>
<reference evidence="9 10" key="1">
    <citation type="submission" date="2016-10" db="EMBL/GenBank/DDBJ databases">
        <authorList>
            <person name="de Groot N.N."/>
        </authorList>
    </citation>
    <scope>NUCLEOTIDE SEQUENCE [LARGE SCALE GENOMIC DNA]</scope>
    <source>
        <strain evidence="9 10">AR32</strain>
    </source>
</reference>
<accession>A0A1H5VCK4</accession>
<evidence type="ECO:0000256" key="6">
    <source>
        <dbReference type="PROSITE-ProRule" id="PRU01240"/>
    </source>
</evidence>
<evidence type="ECO:0000256" key="3">
    <source>
        <dbReference type="ARBA" id="ARBA00022801"/>
    </source>
</evidence>
<evidence type="ECO:0000313" key="9">
    <source>
        <dbReference type="EMBL" id="SEF84511.1"/>
    </source>
</evidence>
<protein>
    <submittedName>
        <fullName evidence="9">Subtilase family protein</fullName>
    </submittedName>
</protein>
<dbReference type="EMBL" id="FNUV01000004">
    <property type="protein sequence ID" value="SEF84511.1"/>
    <property type="molecule type" value="Genomic_DNA"/>
</dbReference>
<evidence type="ECO:0000256" key="7">
    <source>
        <dbReference type="SAM" id="SignalP"/>
    </source>
</evidence>
<evidence type="ECO:0000256" key="4">
    <source>
        <dbReference type="ARBA" id="ARBA00022825"/>
    </source>
</evidence>
<dbReference type="Proteomes" id="UP000236735">
    <property type="component" value="Unassembled WGS sequence"/>
</dbReference>
<evidence type="ECO:0000256" key="5">
    <source>
        <dbReference type="PIRSR" id="PIRSR615500-1"/>
    </source>
</evidence>
<keyword evidence="2 6" id="KW-0645">Protease</keyword>
<dbReference type="Gene3D" id="3.40.50.200">
    <property type="entry name" value="Peptidase S8/S53 domain"/>
    <property type="match status" value="2"/>
</dbReference>
<dbReference type="PANTHER" id="PTHR43806:SF11">
    <property type="entry name" value="CEREVISIN-RELATED"/>
    <property type="match status" value="1"/>
</dbReference>
<feature type="signal peptide" evidence="7">
    <location>
        <begin position="1"/>
        <end position="18"/>
    </location>
</feature>
<organism evidence="9 10">
    <name type="scientific">Xylanibacter ruminicola</name>
    <name type="common">Prevotella ruminicola</name>
    <dbReference type="NCBI Taxonomy" id="839"/>
    <lineage>
        <taxon>Bacteria</taxon>
        <taxon>Pseudomonadati</taxon>
        <taxon>Bacteroidota</taxon>
        <taxon>Bacteroidia</taxon>
        <taxon>Bacteroidales</taxon>
        <taxon>Prevotellaceae</taxon>
        <taxon>Xylanibacter</taxon>
    </lineage>
</organism>
<evidence type="ECO:0000256" key="1">
    <source>
        <dbReference type="ARBA" id="ARBA00011073"/>
    </source>
</evidence>
<dbReference type="InterPro" id="IPR000209">
    <property type="entry name" value="Peptidase_S8/S53_dom"/>
</dbReference>
<keyword evidence="7" id="KW-0732">Signal</keyword>
<dbReference type="PROSITE" id="PS51892">
    <property type="entry name" value="SUBTILASE"/>
    <property type="match status" value="1"/>
</dbReference>
<dbReference type="InterPro" id="IPR050131">
    <property type="entry name" value="Peptidase_S8_subtilisin-like"/>
</dbReference>
<dbReference type="SUPFAM" id="SSF52743">
    <property type="entry name" value="Subtilisin-like"/>
    <property type="match status" value="1"/>
</dbReference>
<keyword evidence="3 6" id="KW-0378">Hydrolase</keyword>
<evidence type="ECO:0000256" key="2">
    <source>
        <dbReference type="ARBA" id="ARBA00022670"/>
    </source>
</evidence>
<dbReference type="RefSeq" id="WP_103915772.1">
    <property type="nucleotide sequence ID" value="NZ_FNUV01000004.1"/>
</dbReference>
<feature type="chain" id="PRO_5009287068" evidence="7">
    <location>
        <begin position="19"/>
        <end position="791"/>
    </location>
</feature>
<dbReference type="GO" id="GO:0006508">
    <property type="term" value="P:proteolysis"/>
    <property type="evidence" value="ECO:0007669"/>
    <property type="project" value="UniProtKB-KW"/>
</dbReference>
<keyword evidence="4 6" id="KW-0720">Serine protease</keyword>
<gene>
    <name evidence="9" type="ORF">SAMN05216354_1856</name>
</gene>
<dbReference type="PRINTS" id="PR00723">
    <property type="entry name" value="SUBTILISIN"/>
</dbReference>
<evidence type="ECO:0000313" key="10">
    <source>
        <dbReference type="Proteomes" id="UP000236735"/>
    </source>
</evidence>
<dbReference type="PANTHER" id="PTHR43806">
    <property type="entry name" value="PEPTIDASE S8"/>
    <property type="match status" value="1"/>
</dbReference>
<dbReference type="InterPro" id="IPR015500">
    <property type="entry name" value="Peptidase_S8_subtilisin-rel"/>
</dbReference>
<feature type="active site" description="Charge relay system" evidence="5 6">
    <location>
        <position position="220"/>
    </location>
</feature>
<dbReference type="InterPro" id="IPR036852">
    <property type="entry name" value="Peptidase_S8/S53_dom_sf"/>
</dbReference>
<dbReference type="PROSITE" id="PS00138">
    <property type="entry name" value="SUBTILASE_SER"/>
    <property type="match status" value="1"/>
</dbReference>
<proteinExistence type="inferred from homology"/>
<feature type="domain" description="Peptidase S8/S53" evidence="8">
    <location>
        <begin position="145"/>
        <end position="696"/>
    </location>
</feature>
<feature type="active site" description="Charge relay system" evidence="5 6">
    <location>
        <position position="643"/>
    </location>
</feature>
<comment type="similarity">
    <text evidence="1 6">Belongs to the peptidase S8 family.</text>
</comment>
<name>A0A1H5VCK4_XYLRU</name>
<sequence>MRKFILALLLTSALTAGAQGFVTHRAQIARQLTEQGVRKAETRGMTVPAESKRGYFFVNCEQGANAQQVADQLKSAGAQIRMVRGDMILLDAPYSKLDALANTKGVWKIDVSPRVSKKTDVNRKVTQAGEVIDGTGEKLPQAYTGKGVIVGIIDNGFDFTHPNFKDKDGKLRIKGVYEPGNFKFGGDSVRIDGEALTGSYYSKAEDILDTLKVKNPDGSHGTHCISIAAGSTSDVKGVSGNPLGGIAPEADILICPTSGDSDYYKFCSDNQTDATAYMIVESFEYLMSEAQKLQQPIVVSISLNSHDGWHDGSSNMARVIGSYAKEGKLPIMLCASNEGGDQMYLNMKSAAKDTVSVLVSPGQGDGYVWGGMKTKKNVTMQVAIVSLKDGHKYYQMPIEFNSDPNTGNYGEGTYFYAGEDADNSHLEGEEKEAVEGLLKYIKDGDIQIWCYQNQAMNQDGKPYIYTELILSMSDLAFISQIYNRGDKPEEDVLGFKINLIPEEETELHCWGDQGVQLVGQDNDLNYKMGDSSISIGDWNTSGVPVSVGAWSANNKIKEKGMNKAVKQNFEVGDVTYFSSYGTDLAGHKHPTVCTPGLLVVAAGNSFDPDKNEYNIYEDKGYNNQFTGQKNERDYPYVYMSGTSMATPCSAGIVALWMQAAMDKGKQLTCEDIKDIIAHSSDTDEYTKAKPERFGAGKMNAYKGLLYVLGIDTSIPTLSKQQPKDVTFRVVGDIVYTDGADDGTETTIYNLQGVSVRQTKVQSGTISLAGLQEGVYAVQLGNLGSTLIRKSH</sequence>
<dbReference type="GO" id="GO:0004252">
    <property type="term" value="F:serine-type endopeptidase activity"/>
    <property type="evidence" value="ECO:0007669"/>
    <property type="project" value="UniProtKB-UniRule"/>
</dbReference>
<evidence type="ECO:0000259" key="8">
    <source>
        <dbReference type="Pfam" id="PF00082"/>
    </source>
</evidence>
<dbReference type="Pfam" id="PF00082">
    <property type="entry name" value="Peptidase_S8"/>
    <property type="match status" value="1"/>
</dbReference>
<feature type="active site" description="Charge relay system" evidence="5 6">
    <location>
        <position position="154"/>
    </location>
</feature>